<organism evidence="4 5">
    <name type="scientific">Hyaloscypha variabilis (strain UAMH 11265 / GT02V1 / F)</name>
    <name type="common">Meliniomyces variabilis</name>
    <dbReference type="NCBI Taxonomy" id="1149755"/>
    <lineage>
        <taxon>Eukaryota</taxon>
        <taxon>Fungi</taxon>
        <taxon>Dikarya</taxon>
        <taxon>Ascomycota</taxon>
        <taxon>Pezizomycotina</taxon>
        <taxon>Leotiomycetes</taxon>
        <taxon>Helotiales</taxon>
        <taxon>Hyaloscyphaceae</taxon>
        <taxon>Hyaloscypha</taxon>
        <taxon>Hyaloscypha variabilis</taxon>
    </lineage>
</organism>
<evidence type="ECO:0000313" key="4">
    <source>
        <dbReference type="EMBL" id="PMD30124.1"/>
    </source>
</evidence>
<name>A0A2J6QV31_HYAVF</name>
<gene>
    <name evidence="4" type="ORF">L207DRAFT_503333</name>
</gene>
<dbReference type="Pfam" id="PF00106">
    <property type="entry name" value="adh_short"/>
    <property type="match status" value="1"/>
</dbReference>
<evidence type="ECO:0000256" key="2">
    <source>
        <dbReference type="ARBA" id="ARBA00022857"/>
    </source>
</evidence>
<dbReference type="Gene3D" id="3.40.50.720">
    <property type="entry name" value="NAD(P)-binding Rossmann-like Domain"/>
    <property type="match status" value="1"/>
</dbReference>
<keyword evidence="3" id="KW-0560">Oxidoreductase</keyword>
<keyword evidence="5" id="KW-1185">Reference proteome</keyword>
<evidence type="ECO:0000256" key="3">
    <source>
        <dbReference type="ARBA" id="ARBA00023002"/>
    </source>
</evidence>
<dbReference type="EMBL" id="KZ613969">
    <property type="protein sequence ID" value="PMD30124.1"/>
    <property type="molecule type" value="Genomic_DNA"/>
</dbReference>
<dbReference type="GO" id="GO:0016491">
    <property type="term" value="F:oxidoreductase activity"/>
    <property type="evidence" value="ECO:0007669"/>
    <property type="project" value="UniProtKB-KW"/>
</dbReference>
<dbReference type="AlphaFoldDB" id="A0A2J6QV31"/>
<dbReference type="InterPro" id="IPR036291">
    <property type="entry name" value="NAD(P)-bd_dom_sf"/>
</dbReference>
<proteinExistence type="inferred from homology"/>
<dbReference type="SUPFAM" id="SSF51735">
    <property type="entry name" value="NAD(P)-binding Rossmann-fold domains"/>
    <property type="match status" value="1"/>
</dbReference>
<dbReference type="Proteomes" id="UP000235786">
    <property type="component" value="Unassembled WGS sequence"/>
</dbReference>
<dbReference type="STRING" id="1149755.A0A2J6QV31"/>
<comment type="similarity">
    <text evidence="1">Belongs to the short-chain dehydrogenases/reductases (SDR) family.</text>
</comment>
<dbReference type="OrthoDB" id="542013at2759"/>
<protein>
    <submittedName>
        <fullName evidence="4">Putative short-chain dehydrogenase</fullName>
    </submittedName>
</protein>
<evidence type="ECO:0000256" key="1">
    <source>
        <dbReference type="ARBA" id="ARBA00006484"/>
    </source>
</evidence>
<sequence length="329" mass="36271">MGPPVISYLRSHWFLTLPYPTHSFSGQTIIVTGSNTGMGLEAARHFVRLGAAKVVLAVRSLARGQVAAESITRSTGRRGVVEVWELDLASYASVKALAARAAVELERLDVVVSNAALSTTDFRQAEDNEETVTVNFVSTMLLGFLLLPKLRETSVKFNKEVVLTFVGSFVHWLTAFPERKAENILMELADQKNARMEDRYNVSKVLLLLACRELAAHVSQSTKSGNIVVSLVNPGSVAKSESHREHGGVAFRLARKALMRKTEEGSRTLLYAAQGGPDTHGQYLDDCKVAPYVSDFVRSTEGAETQRKVWDELVHKLEIIRPGIMQVTF</sequence>
<dbReference type="PANTHER" id="PTHR24320">
    <property type="entry name" value="RETINOL DEHYDROGENASE"/>
    <property type="match status" value="1"/>
</dbReference>
<dbReference type="PRINTS" id="PR00081">
    <property type="entry name" value="GDHRDH"/>
</dbReference>
<accession>A0A2J6QV31</accession>
<dbReference type="InterPro" id="IPR002347">
    <property type="entry name" value="SDR_fam"/>
</dbReference>
<keyword evidence="2" id="KW-0521">NADP</keyword>
<reference evidence="4 5" key="1">
    <citation type="submission" date="2016-04" db="EMBL/GenBank/DDBJ databases">
        <title>A degradative enzymes factory behind the ericoid mycorrhizal symbiosis.</title>
        <authorList>
            <consortium name="DOE Joint Genome Institute"/>
            <person name="Martino E."/>
            <person name="Morin E."/>
            <person name="Grelet G."/>
            <person name="Kuo A."/>
            <person name="Kohler A."/>
            <person name="Daghino S."/>
            <person name="Barry K."/>
            <person name="Choi C."/>
            <person name="Cichocki N."/>
            <person name="Clum A."/>
            <person name="Copeland A."/>
            <person name="Hainaut M."/>
            <person name="Haridas S."/>
            <person name="Labutti K."/>
            <person name="Lindquist E."/>
            <person name="Lipzen A."/>
            <person name="Khouja H.-R."/>
            <person name="Murat C."/>
            <person name="Ohm R."/>
            <person name="Olson A."/>
            <person name="Spatafora J."/>
            <person name="Veneault-Fourrey C."/>
            <person name="Henrissat B."/>
            <person name="Grigoriev I."/>
            <person name="Martin F."/>
            <person name="Perotto S."/>
        </authorList>
    </citation>
    <scope>NUCLEOTIDE SEQUENCE [LARGE SCALE GENOMIC DNA]</scope>
    <source>
        <strain evidence="4 5">F</strain>
    </source>
</reference>
<dbReference type="PANTHER" id="PTHR24320:SF252">
    <property type="entry name" value="DEHYDROGENASE_REDUCTASE FAMILY PROTEIN, PUTATIVE (AFU_ORTHOLOGUE AFUA_3G08550)-RELATED"/>
    <property type="match status" value="1"/>
</dbReference>
<evidence type="ECO:0000313" key="5">
    <source>
        <dbReference type="Proteomes" id="UP000235786"/>
    </source>
</evidence>